<dbReference type="Gene3D" id="3.40.50.1820">
    <property type="entry name" value="alpha/beta hydrolase"/>
    <property type="match status" value="1"/>
</dbReference>
<evidence type="ECO:0000313" key="3">
    <source>
        <dbReference type="Proteomes" id="UP000250796"/>
    </source>
</evidence>
<dbReference type="AlphaFoldDB" id="A0A7Z7LHI0"/>
<accession>A0A7Z7LHI0</accession>
<dbReference type="GO" id="GO:0052689">
    <property type="term" value="F:carboxylic ester hydrolase activity"/>
    <property type="evidence" value="ECO:0007669"/>
    <property type="project" value="TreeGrafter"/>
</dbReference>
<dbReference type="InterPro" id="IPR029058">
    <property type="entry name" value="AB_hydrolase_fold"/>
</dbReference>
<dbReference type="PANTHER" id="PTHR43265">
    <property type="entry name" value="ESTERASE ESTD"/>
    <property type="match status" value="1"/>
</dbReference>
<keyword evidence="3" id="KW-1185">Reference proteome</keyword>
<sequence>MSKIESFTTGLDGNRIFGIFELPEGGDSFPVVVMLHGFTGEHIVSTFKYPRLSRKLVKRGIATVRFDFRGSGDSEGEFCDMSPLTELRDALEIVSLVREKSWFNGKLALIGYSMGGMVASLLAGREREFDAVLLWSPVIMNGEFFSREEYSFSRDEKYKDILGLKLGPGFQRDGLSVDASAELENYHGPLMIIHGSEDESVPYEPVMRYARERGVEFHAVKGANHKYQRLDWIEELFEVSERFLCDQLL</sequence>
<proteinExistence type="predicted"/>
<dbReference type="SUPFAM" id="SSF53474">
    <property type="entry name" value="alpha/beta-Hydrolases"/>
    <property type="match status" value="1"/>
</dbReference>
<dbReference type="KEGG" id="minf:MESINF_2561"/>
<name>A0A7Z7LHI0_9BACT</name>
<dbReference type="PANTHER" id="PTHR43265:SF1">
    <property type="entry name" value="ESTERASE ESTD"/>
    <property type="match status" value="1"/>
</dbReference>
<dbReference type="InterPro" id="IPR022742">
    <property type="entry name" value="Hydrolase_4"/>
</dbReference>
<organism evidence="2 3">
    <name type="scientific">Mesotoga infera</name>
    <dbReference type="NCBI Taxonomy" id="1236046"/>
    <lineage>
        <taxon>Bacteria</taxon>
        <taxon>Thermotogati</taxon>
        <taxon>Thermotogota</taxon>
        <taxon>Thermotogae</taxon>
        <taxon>Kosmotogales</taxon>
        <taxon>Kosmotogaceae</taxon>
        <taxon>Mesotoga</taxon>
    </lineage>
</organism>
<dbReference type="EMBL" id="LS974202">
    <property type="protein sequence ID" value="SSC14001.1"/>
    <property type="molecule type" value="Genomic_DNA"/>
</dbReference>
<keyword evidence="2" id="KW-0378">Hydrolase</keyword>
<dbReference type="RefSeq" id="WP_169700232.1">
    <property type="nucleotide sequence ID" value="NZ_LS974202.1"/>
</dbReference>
<feature type="domain" description="Serine aminopeptidase S33" evidence="1">
    <location>
        <begin position="31"/>
        <end position="139"/>
    </location>
</feature>
<dbReference type="Pfam" id="PF12146">
    <property type="entry name" value="Hydrolase_4"/>
    <property type="match status" value="1"/>
</dbReference>
<dbReference type="Proteomes" id="UP000250796">
    <property type="component" value="Chromosome MESINF"/>
</dbReference>
<dbReference type="SMR" id="A0A7Z7LHI0"/>
<reference evidence="2 3" key="1">
    <citation type="submission" date="2017-01" db="EMBL/GenBank/DDBJ databases">
        <authorList>
            <person name="Erauso G."/>
        </authorList>
    </citation>
    <scope>NUCLEOTIDE SEQUENCE [LARGE SCALE GENOMIC DNA]</scope>
    <source>
        <strain evidence="2">MESINF1</strain>
    </source>
</reference>
<dbReference type="InterPro" id="IPR053145">
    <property type="entry name" value="AB_hydrolase_Est10"/>
</dbReference>
<gene>
    <name evidence="2" type="ORF">MESINF_2561</name>
</gene>
<protein>
    <submittedName>
        <fullName evidence="2">Putative hydrolase of the alpha/beta superfamily</fullName>
    </submittedName>
</protein>
<evidence type="ECO:0000313" key="2">
    <source>
        <dbReference type="EMBL" id="SSC14001.1"/>
    </source>
</evidence>
<evidence type="ECO:0000259" key="1">
    <source>
        <dbReference type="Pfam" id="PF12146"/>
    </source>
</evidence>